<dbReference type="PANTHER" id="PTHR33606">
    <property type="entry name" value="PROTEIN YCII"/>
    <property type="match status" value="1"/>
</dbReference>
<dbReference type="Gene3D" id="3.30.70.1060">
    <property type="entry name" value="Dimeric alpha+beta barrel"/>
    <property type="match status" value="1"/>
</dbReference>
<evidence type="ECO:0000313" key="3">
    <source>
        <dbReference type="EMBL" id="PMD06399.1"/>
    </source>
</evidence>
<dbReference type="InterPro" id="IPR011008">
    <property type="entry name" value="Dimeric_a/b-barrel"/>
</dbReference>
<dbReference type="InterPro" id="IPR051807">
    <property type="entry name" value="Sec-metab_biosynth-assoc"/>
</dbReference>
<sequence>MATFAVVYEYGPDTETRMNARPEHRAWQKRLNEAGVLLASGPLESEDQPGGLLIFRADDQANVEDLLAQDPYAEIGVIASTQVRPWNPVFGPFAKA</sequence>
<accession>A0A2N6VQM8</accession>
<name>A0A2N6VQM8_9MICO</name>
<reference evidence="3 4" key="1">
    <citation type="submission" date="2017-09" db="EMBL/GenBank/DDBJ databases">
        <title>Bacterial strain isolated from the female urinary microbiota.</title>
        <authorList>
            <person name="Thomas-White K."/>
            <person name="Kumar N."/>
            <person name="Forster S."/>
            <person name="Putonti C."/>
            <person name="Lawley T."/>
            <person name="Wolfe A.J."/>
        </authorList>
    </citation>
    <scope>NUCLEOTIDE SEQUENCE [LARGE SCALE GENOMIC DNA]</scope>
    <source>
        <strain evidence="3 4">UMB1301</strain>
    </source>
</reference>
<dbReference type="RefSeq" id="WP_102238044.1">
    <property type="nucleotide sequence ID" value="NZ_JBDMHW010000002.1"/>
</dbReference>
<dbReference type="AlphaFoldDB" id="A0A2N6VQM8"/>
<evidence type="ECO:0000259" key="2">
    <source>
        <dbReference type="Pfam" id="PF03795"/>
    </source>
</evidence>
<dbReference type="InterPro" id="IPR005545">
    <property type="entry name" value="YCII"/>
</dbReference>
<dbReference type="OrthoDB" id="8968203at2"/>
<evidence type="ECO:0000256" key="1">
    <source>
        <dbReference type="ARBA" id="ARBA00007689"/>
    </source>
</evidence>
<dbReference type="EMBL" id="PNHK01000001">
    <property type="protein sequence ID" value="PMD06399.1"/>
    <property type="molecule type" value="Genomic_DNA"/>
</dbReference>
<feature type="domain" description="YCII-related" evidence="2">
    <location>
        <begin position="4"/>
        <end position="87"/>
    </location>
</feature>
<dbReference type="Proteomes" id="UP000235598">
    <property type="component" value="Unassembled WGS sequence"/>
</dbReference>
<dbReference type="PANTHER" id="PTHR33606:SF3">
    <property type="entry name" value="PROTEIN YCII"/>
    <property type="match status" value="1"/>
</dbReference>
<comment type="similarity">
    <text evidence="1">Belongs to the YciI family.</text>
</comment>
<organism evidence="3 4">
    <name type="scientific">Brevibacterium paucivorans</name>
    <dbReference type="NCBI Taxonomy" id="170994"/>
    <lineage>
        <taxon>Bacteria</taxon>
        <taxon>Bacillati</taxon>
        <taxon>Actinomycetota</taxon>
        <taxon>Actinomycetes</taxon>
        <taxon>Micrococcales</taxon>
        <taxon>Brevibacteriaceae</taxon>
        <taxon>Brevibacterium</taxon>
    </lineage>
</organism>
<protein>
    <recommendedName>
        <fullName evidence="2">YCII-related domain-containing protein</fullName>
    </recommendedName>
</protein>
<evidence type="ECO:0000313" key="4">
    <source>
        <dbReference type="Proteomes" id="UP000235598"/>
    </source>
</evidence>
<proteinExistence type="inferred from homology"/>
<dbReference type="SUPFAM" id="SSF54909">
    <property type="entry name" value="Dimeric alpha+beta barrel"/>
    <property type="match status" value="1"/>
</dbReference>
<gene>
    <name evidence="3" type="ORF">CJ199_03275</name>
</gene>
<dbReference type="Pfam" id="PF03795">
    <property type="entry name" value="YCII"/>
    <property type="match status" value="1"/>
</dbReference>
<comment type="caution">
    <text evidence="3">The sequence shown here is derived from an EMBL/GenBank/DDBJ whole genome shotgun (WGS) entry which is preliminary data.</text>
</comment>